<evidence type="ECO:0000313" key="1">
    <source>
        <dbReference type="EMBL" id="KAL3769832.1"/>
    </source>
</evidence>
<protein>
    <submittedName>
        <fullName evidence="1">Uncharacterized protein</fullName>
    </submittedName>
</protein>
<dbReference type="Proteomes" id="UP001530400">
    <property type="component" value="Unassembled WGS sequence"/>
</dbReference>
<keyword evidence="2" id="KW-1185">Reference proteome</keyword>
<comment type="caution">
    <text evidence="1">The sequence shown here is derived from an EMBL/GenBank/DDBJ whole genome shotgun (WGS) entry which is preliminary data.</text>
</comment>
<accession>A0ABD3N278</accession>
<dbReference type="EMBL" id="JALLPJ020001324">
    <property type="protein sequence ID" value="KAL3769832.1"/>
    <property type="molecule type" value="Genomic_DNA"/>
</dbReference>
<name>A0ABD3N278_9STRA</name>
<proteinExistence type="predicted"/>
<dbReference type="AlphaFoldDB" id="A0ABD3N278"/>
<gene>
    <name evidence="1" type="ORF">ACHAWO_011322</name>
</gene>
<sequence>MLVDKGDVRSLDLALSPNNRSAWDITQSAKYINISSLKDCIQQSGHPIMQLIVDTFEGIFDMQQILHSVIRSTAKEQFTSECMMLVQVAESVCFACDWKQSKRFGDPLSFTVMQGLPNLLKLFYNMGKSWFWNITCVRQSEDQNEYTQPELSS</sequence>
<reference evidence="1 2" key="1">
    <citation type="submission" date="2024-10" db="EMBL/GenBank/DDBJ databases">
        <title>Updated reference genomes for cyclostephanoid diatoms.</title>
        <authorList>
            <person name="Roberts W.R."/>
            <person name="Alverson A.J."/>
        </authorList>
    </citation>
    <scope>NUCLEOTIDE SEQUENCE [LARGE SCALE GENOMIC DNA]</scope>
    <source>
        <strain evidence="1 2">AJA010-31</strain>
    </source>
</reference>
<organism evidence="1 2">
    <name type="scientific">Cyclotella atomus</name>
    <dbReference type="NCBI Taxonomy" id="382360"/>
    <lineage>
        <taxon>Eukaryota</taxon>
        <taxon>Sar</taxon>
        <taxon>Stramenopiles</taxon>
        <taxon>Ochrophyta</taxon>
        <taxon>Bacillariophyta</taxon>
        <taxon>Coscinodiscophyceae</taxon>
        <taxon>Thalassiosirophycidae</taxon>
        <taxon>Stephanodiscales</taxon>
        <taxon>Stephanodiscaceae</taxon>
        <taxon>Cyclotella</taxon>
    </lineage>
</organism>
<evidence type="ECO:0000313" key="2">
    <source>
        <dbReference type="Proteomes" id="UP001530400"/>
    </source>
</evidence>